<dbReference type="PANTHER" id="PTHR34605:SF3">
    <property type="entry name" value="P CELL-TYPE AGGLUTINATION PROTEIN MAP4-LIKE-RELATED"/>
    <property type="match status" value="1"/>
</dbReference>
<comment type="caution">
    <text evidence="2">The sequence shown here is derived from an EMBL/GenBank/DDBJ whole genome shotgun (WGS) entry which is preliminary data.</text>
</comment>
<feature type="non-terminal residue" evidence="2">
    <location>
        <position position="330"/>
    </location>
</feature>
<dbReference type="GO" id="GO:0006310">
    <property type="term" value="P:DNA recombination"/>
    <property type="evidence" value="ECO:0007669"/>
    <property type="project" value="UniProtKB-KW"/>
</dbReference>
<organism evidence="2 3">
    <name type="scientific">Mycena metata</name>
    <dbReference type="NCBI Taxonomy" id="1033252"/>
    <lineage>
        <taxon>Eukaryota</taxon>
        <taxon>Fungi</taxon>
        <taxon>Dikarya</taxon>
        <taxon>Basidiomycota</taxon>
        <taxon>Agaricomycotina</taxon>
        <taxon>Agaricomycetes</taxon>
        <taxon>Agaricomycetidae</taxon>
        <taxon>Agaricales</taxon>
        <taxon>Marasmiineae</taxon>
        <taxon>Mycenaceae</taxon>
        <taxon>Mycena</taxon>
    </lineage>
</organism>
<evidence type="ECO:0000313" key="3">
    <source>
        <dbReference type="Proteomes" id="UP001215598"/>
    </source>
</evidence>
<sequence length="330" mass="38253">CDSMATDGTMRSPEFIRLSFSNAQKMRAAASWNFAQVNNQGNEPWRKSDVTGLWTGNPSVSPVVSKYMTSLKRRKVQSGEVANSTRAITPAILERIYDFMHADGRSHIQPFGARKEKKWEGPRMRALCWLAYLLAFHCLLRVDEVVNIQVHEVRVHDSQPEVIVVTLPFRKTHQNGHIQPFCLWMMPEEDQHLCPVRAYARWVELSGLKEGYLFRKVDVNDRADFCDYQTSSELLEMFRNHLLDVNVDPYPYGTHSFRRGGCQYLHYCRRWTIGEICQWGGWSIEFSSLTIVKYLISPNDSPRVDRMDFFNPNRPLQLKCPYCGRSCNCA</sequence>
<dbReference type="InterPro" id="IPR052925">
    <property type="entry name" value="Phage_Integrase-like_Recomb"/>
</dbReference>
<dbReference type="PANTHER" id="PTHR34605">
    <property type="entry name" value="PHAGE_INTEGRASE DOMAIN-CONTAINING PROTEIN"/>
    <property type="match status" value="1"/>
</dbReference>
<dbReference type="AlphaFoldDB" id="A0AAD7KF29"/>
<dbReference type="InterPro" id="IPR013762">
    <property type="entry name" value="Integrase-like_cat_sf"/>
</dbReference>
<evidence type="ECO:0008006" key="4">
    <source>
        <dbReference type="Google" id="ProtNLM"/>
    </source>
</evidence>
<dbReference type="GO" id="GO:0003677">
    <property type="term" value="F:DNA binding"/>
    <property type="evidence" value="ECO:0007669"/>
    <property type="project" value="InterPro"/>
</dbReference>
<dbReference type="Proteomes" id="UP001215598">
    <property type="component" value="Unassembled WGS sequence"/>
</dbReference>
<dbReference type="InterPro" id="IPR011010">
    <property type="entry name" value="DNA_brk_join_enz"/>
</dbReference>
<accession>A0AAD7KF29</accession>
<dbReference type="GO" id="GO:0015074">
    <property type="term" value="P:DNA integration"/>
    <property type="evidence" value="ECO:0007669"/>
    <property type="project" value="InterPro"/>
</dbReference>
<proteinExistence type="predicted"/>
<dbReference type="SUPFAM" id="SSF56349">
    <property type="entry name" value="DNA breaking-rejoining enzymes"/>
    <property type="match status" value="1"/>
</dbReference>
<evidence type="ECO:0000313" key="2">
    <source>
        <dbReference type="EMBL" id="KAJ7783362.1"/>
    </source>
</evidence>
<evidence type="ECO:0000256" key="1">
    <source>
        <dbReference type="ARBA" id="ARBA00023172"/>
    </source>
</evidence>
<dbReference type="EMBL" id="JARKIB010000003">
    <property type="protein sequence ID" value="KAJ7783362.1"/>
    <property type="molecule type" value="Genomic_DNA"/>
</dbReference>
<keyword evidence="3" id="KW-1185">Reference proteome</keyword>
<protein>
    <recommendedName>
        <fullName evidence="4">DNA breaking-rejoining enzyme</fullName>
    </recommendedName>
</protein>
<name>A0AAD7KF29_9AGAR</name>
<keyword evidence="1" id="KW-0233">DNA recombination</keyword>
<reference evidence="2" key="1">
    <citation type="submission" date="2023-03" db="EMBL/GenBank/DDBJ databases">
        <title>Massive genome expansion in bonnet fungi (Mycena s.s.) driven by repeated elements and novel gene families across ecological guilds.</title>
        <authorList>
            <consortium name="Lawrence Berkeley National Laboratory"/>
            <person name="Harder C.B."/>
            <person name="Miyauchi S."/>
            <person name="Viragh M."/>
            <person name="Kuo A."/>
            <person name="Thoen E."/>
            <person name="Andreopoulos B."/>
            <person name="Lu D."/>
            <person name="Skrede I."/>
            <person name="Drula E."/>
            <person name="Henrissat B."/>
            <person name="Morin E."/>
            <person name="Kohler A."/>
            <person name="Barry K."/>
            <person name="LaButti K."/>
            <person name="Morin E."/>
            <person name="Salamov A."/>
            <person name="Lipzen A."/>
            <person name="Mereny Z."/>
            <person name="Hegedus B."/>
            <person name="Baldrian P."/>
            <person name="Stursova M."/>
            <person name="Weitz H."/>
            <person name="Taylor A."/>
            <person name="Grigoriev I.V."/>
            <person name="Nagy L.G."/>
            <person name="Martin F."/>
            <person name="Kauserud H."/>
        </authorList>
    </citation>
    <scope>NUCLEOTIDE SEQUENCE</scope>
    <source>
        <strain evidence="2">CBHHK182m</strain>
    </source>
</reference>
<dbReference type="Gene3D" id="1.10.443.10">
    <property type="entry name" value="Intergrase catalytic core"/>
    <property type="match status" value="1"/>
</dbReference>
<gene>
    <name evidence="2" type="ORF">B0H16DRAFT_1297282</name>
</gene>